<dbReference type="SUPFAM" id="SSF51735">
    <property type="entry name" value="NAD(P)-binding Rossmann-fold domains"/>
    <property type="match status" value="1"/>
</dbReference>
<name>A0A558GWR3_PAENT</name>
<dbReference type="InterPro" id="IPR002347">
    <property type="entry name" value="SDR_fam"/>
</dbReference>
<dbReference type="FunFam" id="3.40.50.720:FF:000084">
    <property type="entry name" value="Short-chain dehydrogenase reductase"/>
    <property type="match status" value="1"/>
</dbReference>
<proteinExistence type="inferred from homology"/>
<dbReference type="GO" id="GO:0016491">
    <property type="term" value="F:oxidoreductase activity"/>
    <property type="evidence" value="ECO:0007669"/>
    <property type="project" value="UniProtKB-KW"/>
</dbReference>
<dbReference type="Proteomes" id="UP000316500">
    <property type="component" value="Unassembled WGS sequence"/>
</dbReference>
<dbReference type="PRINTS" id="PR00080">
    <property type="entry name" value="SDRFAMILY"/>
</dbReference>
<dbReference type="PANTHER" id="PTHR43477">
    <property type="entry name" value="DIHYDROANTICAPSIN 7-DEHYDROGENASE"/>
    <property type="match status" value="1"/>
</dbReference>
<dbReference type="RefSeq" id="WP_144651784.1">
    <property type="nucleotide sequence ID" value="NZ_VNFK01000011.1"/>
</dbReference>
<dbReference type="InterPro" id="IPR036291">
    <property type="entry name" value="NAD(P)-bd_dom_sf"/>
</dbReference>
<dbReference type="NCBIfam" id="NF005559">
    <property type="entry name" value="PRK07231.1"/>
    <property type="match status" value="1"/>
</dbReference>
<evidence type="ECO:0000313" key="3">
    <source>
        <dbReference type="EMBL" id="TVU61288.1"/>
    </source>
</evidence>
<dbReference type="CDD" id="cd05233">
    <property type="entry name" value="SDR_c"/>
    <property type="match status" value="1"/>
</dbReference>
<sequence>MDQNRFLGKTVIVTGAGSGLGAAVFKRFLLEGANVVGLDLSAEPMERFRERNSVLSAQMTLKVADVSDPDAIAAVINESVEELGTLDVLVNNAGIAPTGPAATTSNELWRTVMKVNVDGLFYATRAALPHLIRSQGNIVNTASVSGIGADYSYAAYDASKGAVINFTRSVAVDYAQRGVRCNAVAPGPVLTPLLQKNLDTTAGLKEAFGRSIPLGRIAVPEEIAPAFTFLASADASYINGHILTADGGVTAWNGQPNPHEL</sequence>
<evidence type="ECO:0000256" key="1">
    <source>
        <dbReference type="ARBA" id="ARBA00006484"/>
    </source>
</evidence>
<comment type="similarity">
    <text evidence="1">Belongs to the short-chain dehydrogenases/reductases (SDR) family.</text>
</comment>
<dbReference type="PANTHER" id="PTHR43477:SF1">
    <property type="entry name" value="DIHYDROANTICAPSIN 7-DEHYDROGENASE"/>
    <property type="match status" value="1"/>
</dbReference>
<protein>
    <submittedName>
        <fullName evidence="3">SDR family oxidoreductase</fullName>
    </submittedName>
</protein>
<dbReference type="InterPro" id="IPR051122">
    <property type="entry name" value="SDR_DHRS6-like"/>
</dbReference>
<dbReference type="EMBL" id="VNFK01000011">
    <property type="protein sequence ID" value="TVU61288.1"/>
    <property type="molecule type" value="Genomic_DNA"/>
</dbReference>
<keyword evidence="2" id="KW-0560">Oxidoreductase</keyword>
<evidence type="ECO:0000313" key="4">
    <source>
        <dbReference type="Proteomes" id="UP000316500"/>
    </source>
</evidence>
<gene>
    <name evidence="3" type="ORF">FQP90_14855</name>
</gene>
<accession>A0A558GWR3</accession>
<dbReference type="OrthoDB" id="4288312at2"/>
<evidence type="ECO:0000256" key="2">
    <source>
        <dbReference type="ARBA" id="ARBA00023002"/>
    </source>
</evidence>
<dbReference type="Gene3D" id="3.40.50.720">
    <property type="entry name" value="NAD(P)-binding Rossmann-like Domain"/>
    <property type="match status" value="1"/>
</dbReference>
<comment type="caution">
    <text evidence="3">The sequence shown here is derived from an EMBL/GenBank/DDBJ whole genome shotgun (WGS) entry which is preliminary data.</text>
</comment>
<dbReference type="PRINTS" id="PR00081">
    <property type="entry name" value="GDHRDH"/>
</dbReference>
<organism evidence="3 4">
    <name type="scientific">Paenarthrobacter nitroguajacolicus</name>
    <name type="common">Arthrobacter nitroguajacolicus</name>
    <dbReference type="NCBI Taxonomy" id="211146"/>
    <lineage>
        <taxon>Bacteria</taxon>
        <taxon>Bacillati</taxon>
        <taxon>Actinomycetota</taxon>
        <taxon>Actinomycetes</taxon>
        <taxon>Micrococcales</taxon>
        <taxon>Micrococcaceae</taxon>
        <taxon>Paenarthrobacter</taxon>
    </lineage>
</organism>
<dbReference type="Pfam" id="PF13561">
    <property type="entry name" value="adh_short_C2"/>
    <property type="match status" value="1"/>
</dbReference>
<dbReference type="AlphaFoldDB" id="A0A558GWR3"/>
<reference evidence="3 4" key="1">
    <citation type="submission" date="2019-07" db="EMBL/GenBank/DDBJ databases">
        <title>Diversity of Bacteria from Kongsfjorden, Arctic.</title>
        <authorList>
            <person name="Yu Y."/>
        </authorList>
    </citation>
    <scope>NUCLEOTIDE SEQUENCE [LARGE SCALE GENOMIC DNA]</scope>
    <source>
        <strain evidence="3 4">SM1928</strain>
    </source>
</reference>